<accession>A0ABQ8KR00</accession>
<evidence type="ECO:0000313" key="3">
    <source>
        <dbReference type="Proteomes" id="UP000814176"/>
    </source>
</evidence>
<comment type="caution">
    <text evidence="2">The sequence shown here is derived from an EMBL/GenBank/DDBJ whole genome shotgun (WGS) entry which is preliminary data.</text>
</comment>
<reference evidence="2 3" key="1">
    <citation type="journal article" date="2021" name="Environ. Microbiol.">
        <title>Gene family expansions and transcriptome signatures uncover fungal adaptations to wood decay.</title>
        <authorList>
            <person name="Hage H."/>
            <person name="Miyauchi S."/>
            <person name="Viragh M."/>
            <person name="Drula E."/>
            <person name="Min B."/>
            <person name="Chaduli D."/>
            <person name="Navarro D."/>
            <person name="Favel A."/>
            <person name="Norest M."/>
            <person name="Lesage-Meessen L."/>
            <person name="Balint B."/>
            <person name="Merenyi Z."/>
            <person name="de Eugenio L."/>
            <person name="Morin E."/>
            <person name="Martinez A.T."/>
            <person name="Baldrian P."/>
            <person name="Stursova M."/>
            <person name="Martinez M.J."/>
            <person name="Novotny C."/>
            <person name="Magnuson J.K."/>
            <person name="Spatafora J.W."/>
            <person name="Maurice S."/>
            <person name="Pangilinan J."/>
            <person name="Andreopoulos W."/>
            <person name="LaButti K."/>
            <person name="Hundley H."/>
            <person name="Na H."/>
            <person name="Kuo A."/>
            <person name="Barry K."/>
            <person name="Lipzen A."/>
            <person name="Henrissat B."/>
            <person name="Riley R."/>
            <person name="Ahrendt S."/>
            <person name="Nagy L.G."/>
            <person name="Grigoriev I.V."/>
            <person name="Martin F."/>
            <person name="Rosso M.N."/>
        </authorList>
    </citation>
    <scope>NUCLEOTIDE SEQUENCE [LARGE SCALE GENOMIC DNA]</scope>
    <source>
        <strain evidence="2 3">CIRM-BRFM 1785</strain>
    </source>
</reference>
<dbReference type="Proteomes" id="UP000814176">
    <property type="component" value="Unassembled WGS sequence"/>
</dbReference>
<organism evidence="2 3">
    <name type="scientific">Rhodofomes roseus</name>
    <dbReference type="NCBI Taxonomy" id="34475"/>
    <lineage>
        <taxon>Eukaryota</taxon>
        <taxon>Fungi</taxon>
        <taxon>Dikarya</taxon>
        <taxon>Basidiomycota</taxon>
        <taxon>Agaricomycotina</taxon>
        <taxon>Agaricomycetes</taxon>
        <taxon>Polyporales</taxon>
        <taxon>Rhodofomes</taxon>
    </lineage>
</organism>
<gene>
    <name evidence="2" type="ORF">C8Q71DRAFT_743041</name>
</gene>
<feature type="region of interest" description="Disordered" evidence="1">
    <location>
        <begin position="119"/>
        <end position="170"/>
    </location>
</feature>
<sequence length="170" mass="18413">MHEVPTRTLVIVTVSDTTRRARRTLTSRSKRGVLDAAVPTPRTIAMSIYPAIFFTHAPDIPSRTVPTPATCLAALALDRPALGEDTTVASTGSADPCSASLTNSPVSTHILDMTHLMRPQHQSRGRPVAMSPPQPRSTASRIAGPQNCLTSAHKKGRRGRKCLMPFERLR</sequence>
<proteinExistence type="predicted"/>
<keyword evidence="3" id="KW-1185">Reference proteome</keyword>
<dbReference type="RefSeq" id="XP_047782520.1">
    <property type="nucleotide sequence ID" value="XM_047922875.1"/>
</dbReference>
<evidence type="ECO:0000256" key="1">
    <source>
        <dbReference type="SAM" id="MobiDB-lite"/>
    </source>
</evidence>
<dbReference type="EMBL" id="JADCUA010000004">
    <property type="protein sequence ID" value="KAH9841054.1"/>
    <property type="molecule type" value="Genomic_DNA"/>
</dbReference>
<protein>
    <submittedName>
        <fullName evidence="2">Uncharacterized protein</fullName>
    </submittedName>
</protein>
<evidence type="ECO:0000313" key="2">
    <source>
        <dbReference type="EMBL" id="KAH9841054.1"/>
    </source>
</evidence>
<name>A0ABQ8KR00_9APHY</name>
<dbReference type="GeneID" id="72003607"/>
<feature type="compositionally biased region" description="Basic residues" evidence="1">
    <location>
        <begin position="152"/>
        <end position="161"/>
    </location>
</feature>